<protein>
    <recommendedName>
        <fullName evidence="2">Probable nitronate monooxygenase</fullName>
    </recommendedName>
</protein>
<dbReference type="InterPro" id="IPR004136">
    <property type="entry name" value="NMO"/>
</dbReference>
<keyword evidence="4" id="KW-0288">FMN</keyword>
<dbReference type="Gene3D" id="3.20.20.70">
    <property type="entry name" value="Aldolase class I"/>
    <property type="match status" value="1"/>
</dbReference>
<evidence type="ECO:0000256" key="5">
    <source>
        <dbReference type="ARBA" id="ARBA00023002"/>
    </source>
</evidence>
<dbReference type="SUPFAM" id="SSF51412">
    <property type="entry name" value="Inosine monophosphate dehydrogenase (IMPDH)"/>
    <property type="match status" value="1"/>
</dbReference>
<proteinExistence type="predicted"/>
<accession>A0A2I0QU66</accession>
<name>A0A2I0QU66_9BACI</name>
<evidence type="ECO:0000256" key="2">
    <source>
        <dbReference type="ARBA" id="ARBA00013457"/>
    </source>
</evidence>
<evidence type="ECO:0000256" key="4">
    <source>
        <dbReference type="ARBA" id="ARBA00022643"/>
    </source>
</evidence>
<gene>
    <name evidence="6" type="ORF">CEY16_08180</name>
</gene>
<keyword evidence="7" id="KW-1185">Reference proteome</keyword>
<comment type="caution">
    <text evidence="6">The sequence shown here is derived from an EMBL/GenBank/DDBJ whole genome shotgun (WGS) entry which is preliminary data.</text>
</comment>
<dbReference type="RefSeq" id="WP_101331503.1">
    <property type="nucleotide sequence ID" value="NZ_PJNH01000002.1"/>
</dbReference>
<evidence type="ECO:0000313" key="6">
    <source>
        <dbReference type="EMBL" id="PKR77895.1"/>
    </source>
</evidence>
<evidence type="ECO:0000256" key="3">
    <source>
        <dbReference type="ARBA" id="ARBA00022630"/>
    </source>
</evidence>
<organism evidence="6 7">
    <name type="scientific">Halalkalibacillus sediminis</name>
    <dbReference type="NCBI Taxonomy" id="2018042"/>
    <lineage>
        <taxon>Bacteria</taxon>
        <taxon>Bacillati</taxon>
        <taxon>Bacillota</taxon>
        <taxon>Bacilli</taxon>
        <taxon>Bacillales</taxon>
        <taxon>Bacillaceae</taxon>
        <taxon>Halalkalibacillus</taxon>
    </lineage>
</organism>
<reference evidence="6 7" key="1">
    <citation type="submission" date="2017-06" db="EMBL/GenBank/DDBJ databases">
        <title>the draft geome sequence of Illustriluteabacillus marina B3227.</title>
        <authorList>
            <person name="He R.-H."/>
            <person name="Du Z.-J."/>
        </authorList>
    </citation>
    <scope>NUCLEOTIDE SEQUENCE [LARGE SCALE GENOMIC DNA]</scope>
    <source>
        <strain evidence="6 7">B3227</strain>
    </source>
</reference>
<dbReference type="PANTHER" id="PTHR32332:SF20">
    <property type="entry name" value="2-NITROPROPANE DIOXYGENASE-LIKE PROTEIN"/>
    <property type="match status" value="1"/>
</dbReference>
<comment type="function">
    <text evidence="1">Nitronate monooxygenase that uses molecular oxygen to catalyze the oxidative denitrification of alkyl nitronates. Acts on propionate 3-nitronate (P3N), the presumed physiological substrate. Probably functions in the detoxification of P3N, a metabolic poison produced by plants and fungi as a defense mechanism.</text>
</comment>
<dbReference type="EMBL" id="PJNH01000002">
    <property type="protein sequence ID" value="PKR77895.1"/>
    <property type="molecule type" value="Genomic_DNA"/>
</dbReference>
<keyword evidence="6" id="KW-0503">Monooxygenase</keyword>
<dbReference type="PANTHER" id="PTHR32332">
    <property type="entry name" value="2-NITROPROPANE DIOXYGENASE"/>
    <property type="match status" value="1"/>
</dbReference>
<dbReference type="GO" id="GO:0018580">
    <property type="term" value="F:nitronate monooxygenase activity"/>
    <property type="evidence" value="ECO:0007669"/>
    <property type="project" value="InterPro"/>
</dbReference>
<dbReference type="Pfam" id="PF03060">
    <property type="entry name" value="NMO"/>
    <property type="match status" value="1"/>
</dbReference>
<dbReference type="CDD" id="cd04730">
    <property type="entry name" value="NPD_like"/>
    <property type="match status" value="1"/>
</dbReference>
<keyword evidence="5" id="KW-0560">Oxidoreductase</keyword>
<dbReference type="AlphaFoldDB" id="A0A2I0QU66"/>
<sequence>MIRTAITDLFNIKYPIIQGGLQGLGTSELVGSVSEAGALGLITAGSYRNKFEMKRDIENVRNKTDNPFGVNIAIGIRRPMDEFVEGVIEAGVPIVFTSGNNPQKYMSKFKENHITVVHVAPNLRFAKKAEEIGCDAVVINGYEGGGHPGPEDHSSLILLQEIVPKLSIPVIAAGGFATGKSLLAALSLGASAIQMGTRFLFSEESILHPVIKEELLHVDISDTTIVKKSIKKHNRVWSTDNAQRLQVIESNGGTLEDILPFINGETYKELIYKGNKNSGIMSLGQSVGLVQKIEPVKQIVDSIVEVCEKQLERLNQTSSEKGLN</sequence>
<dbReference type="Proteomes" id="UP000243524">
    <property type="component" value="Unassembled WGS sequence"/>
</dbReference>
<dbReference type="OrthoDB" id="9778912at2"/>
<dbReference type="InterPro" id="IPR013785">
    <property type="entry name" value="Aldolase_TIM"/>
</dbReference>
<evidence type="ECO:0000313" key="7">
    <source>
        <dbReference type="Proteomes" id="UP000243524"/>
    </source>
</evidence>
<evidence type="ECO:0000256" key="1">
    <source>
        <dbReference type="ARBA" id="ARBA00003535"/>
    </source>
</evidence>
<keyword evidence="3" id="KW-0285">Flavoprotein</keyword>